<dbReference type="Proteomes" id="UP000076632">
    <property type="component" value="Unassembled WGS sequence"/>
</dbReference>
<dbReference type="RefSeq" id="XP_018186523.1">
    <property type="nucleotide sequence ID" value="XM_018336272.1"/>
</dbReference>
<keyword evidence="1" id="KW-0436">Ligase</keyword>
<dbReference type="InterPro" id="IPR042099">
    <property type="entry name" value="ANL_N_sf"/>
</dbReference>
<organism evidence="1 2">
    <name type="scientific">Xylona heveae (strain CBS 132557 / TC161)</name>
    <dbReference type="NCBI Taxonomy" id="1328760"/>
    <lineage>
        <taxon>Eukaryota</taxon>
        <taxon>Fungi</taxon>
        <taxon>Dikarya</taxon>
        <taxon>Ascomycota</taxon>
        <taxon>Pezizomycotina</taxon>
        <taxon>Xylonomycetes</taxon>
        <taxon>Xylonales</taxon>
        <taxon>Xylonaceae</taxon>
        <taxon>Xylona</taxon>
    </lineage>
</organism>
<dbReference type="PANTHER" id="PTHR43845:SF1">
    <property type="entry name" value="BLR5969 PROTEIN"/>
    <property type="match status" value="1"/>
</dbReference>
<accession>A0A165FGZ3</accession>
<proteinExistence type="predicted"/>
<dbReference type="GeneID" id="28901409"/>
<dbReference type="InParanoid" id="A0A165FGZ3"/>
<name>A0A165FGZ3_XYLHT</name>
<dbReference type="OrthoDB" id="5360374at2759"/>
<dbReference type="Gene3D" id="3.40.50.12780">
    <property type="entry name" value="N-terminal domain of ligase-like"/>
    <property type="match status" value="1"/>
</dbReference>
<dbReference type="GO" id="GO:0016874">
    <property type="term" value="F:ligase activity"/>
    <property type="evidence" value="ECO:0007669"/>
    <property type="project" value="UniProtKB-KW"/>
</dbReference>
<dbReference type="OMA" id="ELVVECH"/>
<protein>
    <submittedName>
        <fullName evidence="1">AMP-dependent synthetase/ligase</fullName>
    </submittedName>
</protein>
<dbReference type="AlphaFoldDB" id="A0A165FGZ3"/>
<evidence type="ECO:0000313" key="1">
    <source>
        <dbReference type="EMBL" id="KZF20968.1"/>
    </source>
</evidence>
<reference evidence="1 2" key="1">
    <citation type="journal article" date="2016" name="Fungal Biol.">
        <title>The genome of Xylona heveae provides a window into fungal endophytism.</title>
        <authorList>
            <person name="Gazis R."/>
            <person name="Kuo A."/>
            <person name="Riley R."/>
            <person name="LaButti K."/>
            <person name="Lipzen A."/>
            <person name="Lin J."/>
            <person name="Amirebrahimi M."/>
            <person name="Hesse C.N."/>
            <person name="Spatafora J.W."/>
            <person name="Henrissat B."/>
            <person name="Hainaut M."/>
            <person name="Grigoriev I.V."/>
            <person name="Hibbett D.S."/>
        </authorList>
    </citation>
    <scope>NUCLEOTIDE SEQUENCE [LARGE SCALE GENOMIC DNA]</scope>
    <source>
        <strain evidence="1 2">TC161</strain>
    </source>
</reference>
<sequence>MADPLHLVLQELVKFVRANSPYYRELYKTLEPNVSDLQKLPVIQSEQFWEANTVNNNRLLTGPIIDGGIYASGGTTATPKISYYTRDELRRLVQALTIGLVRSGIMPGDRIANLYNAGDLYMGFLLQILSLQEFSIPNVNLPITGNIAAQAIVNHLKILKATVIFTNTTTLLRVADHILQAGSPNENIRLILFAGESMYRDLQPLLKRAFPQAKVGPLMFCSVDAGMIALPIKPLTEDAIDTDATYVVNSPSIILELLDDNDKPIVQSGHPGRVVITDLTRRLQPVIRYPMGDVGEWVDFNAQTFAVRGRDAVAVKVSTVILELPLLRKVLAETLGDTVLTLFQTVIRRRENRNQVIFRIANGKEPPNPELVEKEIHAKLAKLRPQYEYNVAQHNIFPISCEWVGIKELQFNVRTGKLKDIIDERY</sequence>
<dbReference type="SUPFAM" id="SSF56801">
    <property type="entry name" value="Acetyl-CoA synthetase-like"/>
    <property type="match status" value="1"/>
</dbReference>
<dbReference type="EMBL" id="KV407462">
    <property type="protein sequence ID" value="KZF20968.1"/>
    <property type="molecule type" value="Genomic_DNA"/>
</dbReference>
<dbReference type="PANTHER" id="PTHR43845">
    <property type="entry name" value="BLR5969 PROTEIN"/>
    <property type="match status" value="1"/>
</dbReference>
<evidence type="ECO:0000313" key="2">
    <source>
        <dbReference type="Proteomes" id="UP000076632"/>
    </source>
</evidence>
<keyword evidence="2" id="KW-1185">Reference proteome</keyword>
<gene>
    <name evidence="1" type="ORF">L228DRAFT_284869</name>
</gene>